<comment type="similarity">
    <text evidence="3 14">Belongs to the very long-chain fatty acids dehydratase HACD family.</text>
</comment>
<keyword evidence="7 14" id="KW-0276">Fatty acid metabolism</keyword>
<evidence type="ECO:0000313" key="16">
    <source>
        <dbReference type="EMBL" id="EFI95496.1"/>
    </source>
</evidence>
<evidence type="ECO:0000256" key="9">
    <source>
        <dbReference type="ARBA" id="ARBA00023098"/>
    </source>
</evidence>
<feature type="compositionally biased region" description="Low complexity" evidence="15">
    <location>
        <begin position="1"/>
        <end position="13"/>
    </location>
</feature>
<protein>
    <recommendedName>
        <fullName evidence="4 14">Very-long-chain (3R)-3-hydroxyacyl-CoA dehydratase</fullName>
        <ecNumber evidence="4 14">4.2.1.134</ecNumber>
    </recommendedName>
</protein>
<dbReference type="GO" id="GO:0005789">
    <property type="term" value="C:endoplasmic reticulum membrane"/>
    <property type="evidence" value="ECO:0007669"/>
    <property type="project" value="UniProtKB-SubCell"/>
</dbReference>
<evidence type="ECO:0000256" key="3">
    <source>
        <dbReference type="ARBA" id="ARBA00007811"/>
    </source>
</evidence>
<evidence type="ECO:0000256" key="14">
    <source>
        <dbReference type="RuleBase" id="RU363109"/>
    </source>
</evidence>
<proteinExistence type="inferred from homology"/>
<dbReference type="VEuPathDB" id="FungiDB:SCHCODRAFT_02703282"/>
<evidence type="ECO:0000256" key="2">
    <source>
        <dbReference type="ARBA" id="ARBA00005194"/>
    </source>
</evidence>
<evidence type="ECO:0000256" key="12">
    <source>
        <dbReference type="ARBA" id="ARBA00023239"/>
    </source>
</evidence>
<comment type="function">
    <text evidence="14">Catalyzes the third of the four reactions of the long-chain fatty acids elongation cycle. This endoplasmic reticulum-bound enzymatic process, allows the addition of two carbons to the chain of long- and very long-chain fatty acids/VLCFAs per cycle. This enzyme catalyzes the dehydration of the 3-hydroxyacyl-CoA intermediate into trans-2,3-enoyl-CoA, within each cycle of fatty acid elongation. Thereby, it participates to the production of VLCFAs of different chain lengths that are involved in multiple biological processes as precursors of membrane lipids and lipid mediators.</text>
</comment>
<dbReference type="STRING" id="578458.D8Q8M1"/>
<dbReference type="GO" id="GO:0042761">
    <property type="term" value="P:very long-chain fatty acid biosynthetic process"/>
    <property type="evidence" value="ECO:0007669"/>
    <property type="project" value="TreeGrafter"/>
</dbReference>
<dbReference type="FunCoup" id="D8Q8M1">
    <property type="interactions" value="351"/>
</dbReference>
<feature type="transmembrane region" description="Helical" evidence="14">
    <location>
        <begin position="32"/>
        <end position="51"/>
    </location>
</feature>
<dbReference type="PANTHER" id="PTHR11035:SF3">
    <property type="entry name" value="VERY-LONG-CHAIN (3R)-3-HYDROXYACYL-COA DEHYDRATASE"/>
    <property type="match status" value="1"/>
</dbReference>
<keyword evidence="10 14" id="KW-0472">Membrane</keyword>
<dbReference type="OrthoDB" id="46988at2759"/>
<name>D8Q8M1_SCHCM</name>
<keyword evidence="5 14" id="KW-0444">Lipid biosynthesis</keyword>
<comment type="subcellular location">
    <subcellularLocation>
        <location evidence="14">Endoplasmic reticulum membrane</location>
        <topology evidence="14">Multi-pass membrane protein</topology>
    </subcellularLocation>
    <subcellularLocation>
        <location evidence="1">Membrane</location>
        <topology evidence="1">Multi-pass membrane protein</topology>
    </subcellularLocation>
</comment>
<dbReference type="PANTHER" id="PTHR11035">
    <property type="entry name" value="VERY-LONG-CHAIN (3R)-3-HYDROXYACYL-COA DEHYDRATASE"/>
    <property type="match status" value="1"/>
</dbReference>
<dbReference type="Proteomes" id="UP000007431">
    <property type="component" value="Unassembled WGS sequence"/>
</dbReference>
<dbReference type="AlphaFoldDB" id="D8Q8M1"/>
<evidence type="ECO:0000256" key="6">
    <source>
        <dbReference type="ARBA" id="ARBA00022692"/>
    </source>
</evidence>
<gene>
    <name evidence="16" type="ORF">SCHCODRAFT_77419</name>
</gene>
<evidence type="ECO:0000256" key="8">
    <source>
        <dbReference type="ARBA" id="ARBA00022989"/>
    </source>
</evidence>
<organism evidence="17">
    <name type="scientific">Schizophyllum commune (strain H4-8 / FGSC 9210)</name>
    <name type="common">Split gill fungus</name>
    <dbReference type="NCBI Taxonomy" id="578458"/>
    <lineage>
        <taxon>Eukaryota</taxon>
        <taxon>Fungi</taxon>
        <taxon>Dikarya</taxon>
        <taxon>Basidiomycota</taxon>
        <taxon>Agaricomycotina</taxon>
        <taxon>Agaricomycetes</taxon>
        <taxon>Agaricomycetidae</taxon>
        <taxon>Agaricales</taxon>
        <taxon>Schizophyllaceae</taxon>
        <taxon>Schizophyllum</taxon>
    </lineage>
</organism>
<evidence type="ECO:0000256" key="15">
    <source>
        <dbReference type="SAM" id="MobiDB-lite"/>
    </source>
</evidence>
<comment type="pathway">
    <text evidence="2 14">Lipid metabolism; fatty acid biosynthesis.</text>
</comment>
<keyword evidence="8 14" id="KW-1133">Transmembrane helix</keyword>
<keyword evidence="17" id="KW-1185">Reference proteome</keyword>
<feature type="transmembrane region" description="Helical" evidence="14">
    <location>
        <begin position="256"/>
        <end position="278"/>
    </location>
</feature>
<dbReference type="RefSeq" id="XP_003030399.1">
    <property type="nucleotide sequence ID" value="XM_003030353.1"/>
</dbReference>
<dbReference type="eggNOG" id="KOG3187">
    <property type="taxonomic scope" value="Eukaryota"/>
</dbReference>
<keyword evidence="6 14" id="KW-0812">Transmembrane</keyword>
<dbReference type="GO" id="GO:0030497">
    <property type="term" value="P:fatty acid elongation"/>
    <property type="evidence" value="ECO:0007669"/>
    <property type="project" value="TreeGrafter"/>
</dbReference>
<dbReference type="OMA" id="VMYTYMM"/>
<dbReference type="UniPathway" id="UPA00094"/>
<sequence>MSSKATTRSSSSRGNTKTSPATKNDLANKYLIFYNVASGLAWAYVLVFALIHITNIDGRAAQVASSGPVTASTYVGKLLSSSASFLRSASSATKAHSRWWLPGFLQAPVARMATVYGRVGPQVALVQSFAVLEVAHVALGLVRSSLPTTAMQVTSRLLLVWAVVEQSATARANPAFASMIIAWSFSEIIRYSFYTFNLLGLQPPQWLVWIRYSAFYVLYPIGAGSEWFLTWISLPNSSPVPGFRSWYQGAWGFMDYLRGIMVLVWAPALYVLFTYMMGQRRKVLGGGRKLKDN</sequence>
<dbReference type="HOGENOM" id="CLU_034302_6_1_1"/>
<evidence type="ECO:0000256" key="1">
    <source>
        <dbReference type="ARBA" id="ARBA00004141"/>
    </source>
</evidence>
<keyword evidence="12 14" id="KW-0456">Lyase</keyword>
<feature type="transmembrane region" description="Helical" evidence="14">
    <location>
        <begin position="214"/>
        <end position="234"/>
    </location>
</feature>
<comment type="catalytic activity">
    <reaction evidence="13 14">
        <text>a very-long-chain (3R)-3-hydroxyacyl-CoA = a very-long-chain (2E)-enoyl-CoA + H2O</text>
        <dbReference type="Rhea" id="RHEA:45812"/>
        <dbReference type="ChEBI" id="CHEBI:15377"/>
        <dbReference type="ChEBI" id="CHEBI:83728"/>
        <dbReference type="ChEBI" id="CHEBI:85440"/>
        <dbReference type="EC" id="4.2.1.134"/>
    </reaction>
</comment>
<feature type="region of interest" description="Disordered" evidence="15">
    <location>
        <begin position="1"/>
        <end position="20"/>
    </location>
</feature>
<keyword evidence="9 14" id="KW-0443">Lipid metabolism</keyword>
<evidence type="ECO:0000256" key="11">
    <source>
        <dbReference type="ARBA" id="ARBA00023160"/>
    </source>
</evidence>
<keyword evidence="14" id="KW-0256">Endoplasmic reticulum</keyword>
<dbReference type="GO" id="GO:0030148">
    <property type="term" value="P:sphingolipid biosynthetic process"/>
    <property type="evidence" value="ECO:0007669"/>
    <property type="project" value="TreeGrafter"/>
</dbReference>
<dbReference type="EC" id="4.2.1.134" evidence="4 14"/>
<dbReference type="GO" id="GO:0102158">
    <property type="term" value="F:very-long-chain (3R)-3-hydroxyacyl-CoA dehydratase activity"/>
    <property type="evidence" value="ECO:0007669"/>
    <property type="project" value="UniProtKB-EC"/>
</dbReference>
<evidence type="ECO:0000256" key="10">
    <source>
        <dbReference type="ARBA" id="ARBA00023136"/>
    </source>
</evidence>
<evidence type="ECO:0000256" key="13">
    <source>
        <dbReference type="ARBA" id="ARBA00036671"/>
    </source>
</evidence>
<dbReference type="Pfam" id="PF04387">
    <property type="entry name" value="PTPLA"/>
    <property type="match status" value="1"/>
</dbReference>
<keyword evidence="11 14" id="KW-0275">Fatty acid biosynthesis</keyword>
<reference evidence="16 17" key="1">
    <citation type="journal article" date="2010" name="Nat. Biotechnol.">
        <title>Genome sequence of the model mushroom Schizophyllum commune.</title>
        <authorList>
            <person name="Ohm R.A."/>
            <person name="de Jong J.F."/>
            <person name="Lugones L.G."/>
            <person name="Aerts A."/>
            <person name="Kothe E."/>
            <person name="Stajich J.E."/>
            <person name="de Vries R.P."/>
            <person name="Record E."/>
            <person name="Levasseur A."/>
            <person name="Baker S.E."/>
            <person name="Bartholomew K.A."/>
            <person name="Coutinho P.M."/>
            <person name="Erdmann S."/>
            <person name="Fowler T.J."/>
            <person name="Gathman A.C."/>
            <person name="Lombard V."/>
            <person name="Henrissat B."/>
            <person name="Knabe N."/>
            <person name="Kuees U."/>
            <person name="Lilly W.W."/>
            <person name="Lindquist E."/>
            <person name="Lucas S."/>
            <person name="Magnuson J.K."/>
            <person name="Piumi F."/>
            <person name="Raudaskoski M."/>
            <person name="Salamov A."/>
            <person name="Schmutz J."/>
            <person name="Schwarze F.W.M.R."/>
            <person name="vanKuyk P.A."/>
            <person name="Horton J.S."/>
            <person name="Grigoriev I.V."/>
            <person name="Woesten H.A.B."/>
        </authorList>
    </citation>
    <scope>NUCLEOTIDE SEQUENCE [LARGE SCALE GENOMIC DNA]</scope>
    <source>
        <strain evidence="17">H4-8 / FGSC 9210</strain>
    </source>
</reference>
<evidence type="ECO:0000313" key="17">
    <source>
        <dbReference type="Proteomes" id="UP000007431"/>
    </source>
</evidence>
<comment type="caution">
    <text evidence="14">Lacks conserved residue(s) required for the propagation of feature annotation.</text>
</comment>
<evidence type="ECO:0000256" key="5">
    <source>
        <dbReference type="ARBA" id="ARBA00022516"/>
    </source>
</evidence>
<evidence type="ECO:0000256" key="7">
    <source>
        <dbReference type="ARBA" id="ARBA00022832"/>
    </source>
</evidence>
<dbReference type="EMBL" id="GL377308">
    <property type="protein sequence ID" value="EFI95496.1"/>
    <property type="molecule type" value="Genomic_DNA"/>
</dbReference>
<evidence type="ECO:0000256" key="4">
    <source>
        <dbReference type="ARBA" id="ARBA00013122"/>
    </source>
</evidence>
<dbReference type="GeneID" id="9591414"/>
<dbReference type="InterPro" id="IPR007482">
    <property type="entry name" value="Tyr_Pase-like_PTPLA"/>
</dbReference>
<accession>D8Q8M1</accession>
<dbReference type="KEGG" id="scm:SCHCO_02703282"/>
<dbReference type="InParanoid" id="D8Q8M1"/>